<dbReference type="Proteomes" id="UP000863257">
    <property type="component" value="Unassembled WGS sequence"/>
</dbReference>
<dbReference type="Gene3D" id="3.40.50.1010">
    <property type="entry name" value="5'-nuclease"/>
    <property type="match status" value="1"/>
</dbReference>
<dbReference type="PANTHER" id="PTHR35458:SF8">
    <property type="entry name" value="SLR0650 PROTEIN"/>
    <property type="match status" value="1"/>
</dbReference>
<dbReference type="AlphaFoldDB" id="A0A8H9N4Y3"/>
<feature type="domain" description="NYN" evidence="1">
    <location>
        <begin position="35"/>
        <end position="172"/>
    </location>
</feature>
<gene>
    <name evidence="2" type="ORF">I7730_24490</name>
</gene>
<comment type="caution">
    <text evidence="2">The sequence shown here is derived from an EMBL/GenBank/DDBJ whole genome shotgun (WGS) entry which is preliminary data.</text>
</comment>
<dbReference type="EMBL" id="DACRBY010000066">
    <property type="protein sequence ID" value="HAS8542924.1"/>
    <property type="molecule type" value="Genomic_DNA"/>
</dbReference>
<dbReference type="InterPro" id="IPR047140">
    <property type="entry name" value="LabA"/>
</dbReference>
<dbReference type="InterPro" id="IPR021139">
    <property type="entry name" value="NYN"/>
</dbReference>
<protein>
    <submittedName>
        <fullName evidence="2">NYN domain-containing protein</fullName>
    </submittedName>
</protein>
<proteinExistence type="predicted"/>
<evidence type="ECO:0000313" key="2">
    <source>
        <dbReference type="EMBL" id="HAS8542924.1"/>
    </source>
</evidence>
<organism evidence="2">
    <name type="scientific">Vibrio vulnificus</name>
    <dbReference type="NCBI Taxonomy" id="672"/>
    <lineage>
        <taxon>Bacteria</taxon>
        <taxon>Pseudomonadati</taxon>
        <taxon>Pseudomonadota</taxon>
        <taxon>Gammaproteobacteria</taxon>
        <taxon>Vibrionales</taxon>
        <taxon>Vibrionaceae</taxon>
        <taxon>Vibrio</taxon>
    </lineage>
</organism>
<dbReference type="Pfam" id="PF01936">
    <property type="entry name" value="NYN"/>
    <property type="match status" value="1"/>
</dbReference>
<name>A0A8H9N4Y3_VIBVL</name>
<dbReference type="GO" id="GO:0004540">
    <property type="term" value="F:RNA nuclease activity"/>
    <property type="evidence" value="ECO:0007669"/>
    <property type="project" value="InterPro"/>
</dbReference>
<reference evidence="2" key="1">
    <citation type="journal article" date="2018" name="Genome Biol.">
        <title>SKESA: strategic k-mer extension for scrupulous assemblies.</title>
        <authorList>
            <person name="Souvorov A."/>
            <person name="Agarwala R."/>
            <person name="Lipman D.J."/>
        </authorList>
    </citation>
    <scope>NUCLEOTIDE SEQUENCE</scope>
    <source>
        <strain evidence="2">BCW_3452</strain>
    </source>
</reference>
<dbReference type="PANTHER" id="PTHR35458">
    <property type="entry name" value="SLR0755 PROTEIN"/>
    <property type="match status" value="1"/>
</dbReference>
<sequence length="191" mass="21738">MKSYTYIDNSNVFIEAQRVSAVRKGMAPSIEVAMNERRCDFSYKLDYGKLYEYFCGENHSEIGCAKLWGSPPPSDSFWKMVEHKGFEVVTYDRNAAGKEKKVDVAIAHAITKDAYSQIIHDKQNSEIVLVAGDKDYVPVIDDLKSEGFRVVVVFWDHAAKELRDSASKFISLNQWLDYLQLPKAPLNENVS</sequence>
<accession>A0A8H9N4Y3</accession>
<evidence type="ECO:0000259" key="1">
    <source>
        <dbReference type="Pfam" id="PF01936"/>
    </source>
</evidence>
<reference evidence="2" key="2">
    <citation type="submission" date="2019-01" db="EMBL/GenBank/DDBJ databases">
        <authorList>
            <consortium name="NCBI Pathogen Detection Project"/>
        </authorList>
    </citation>
    <scope>NUCLEOTIDE SEQUENCE</scope>
    <source>
        <strain evidence="2">BCW_3452</strain>
    </source>
</reference>